<sequence length="464" mass="53056">MKKPDHDAEMNRKLRPFMKFWTLFSPEFIGQMQKNTRLIRGDEAELARLNQEGDMMAGYEACVSRWKTAHKHIALSIVVRLDEIRELEAKKKEHHRNREKTQKDECIASIELKKLEIRVLRRTADALIWGMLGDEASSVRRLPIKADLDNLSKENIIDSLIAADKLNRDPHRLAVVSDMSTFVHVGDLVMVSLQDGFQLVEVKTGTKNNELYQAAEFGFTSACPHFEENFLKDKPAKDSQQFNRIKNQMIRAGNALEAIYTGKGYDNLMQSPVVIEDKDYQAEFFNENIIKLAEEIKSGKTWAIDVIDECVYVGVYSETQMGFVGFNTWVDGTGFKGKIININESFFDTLSRPFLSLNLPTELLMDIMAGKLLVVMCFDHEKFYERANARHPGLFTLEDYPDNTEKHAHAQNTLHVGSKGIASLVEGNVSFVGNGFETRILFDLQRPDNLIDWSYQRSDLKMKS</sequence>
<dbReference type="Proteomes" id="UP000566985">
    <property type="component" value="Unassembled WGS sequence"/>
</dbReference>
<reference evidence="1 2" key="1">
    <citation type="submission" date="2020-05" db="EMBL/GenBank/DDBJ databases">
        <title>Whole Genome Sequences of Enterobacteriales Associated with the International Space Station.</title>
        <authorList>
            <person name="Bharadwaj A."/>
            <person name="Daudu R."/>
            <person name="Singh N."/>
            <person name="Wood J."/>
            <person name="Debieu M."/>
            <person name="Mason C."/>
            <person name="Wang C."/>
            <person name="Venkateswaran K."/>
        </authorList>
    </citation>
    <scope>NUCLEOTIDE SEQUENCE [LARGE SCALE GENOMIC DNA]</scope>
    <source>
        <strain evidence="1 2">IF5SW-B1</strain>
    </source>
</reference>
<gene>
    <name evidence="1" type="ORF">HU668_22990</name>
</gene>
<comment type="caution">
    <text evidence="1">The sequence shown here is derived from an EMBL/GenBank/DDBJ whole genome shotgun (WGS) entry which is preliminary data.</text>
</comment>
<evidence type="ECO:0000313" key="1">
    <source>
        <dbReference type="EMBL" id="NUY99297.1"/>
    </source>
</evidence>
<protein>
    <submittedName>
        <fullName evidence="1">Uncharacterized protein</fullName>
    </submittedName>
</protein>
<accession>A0A7Y6NIQ2</accession>
<evidence type="ECO:0000313" key="2">
    <source>
        <dbReference type="Proteomes" id="UP000566985"/>
    </source>
</evidence>
<name>A0A7Y6NIQ2_9GAMM</name>
<organism evidence="1 2">
    <name type="scientific">Pantoea brenneri</name>
    <dbReference type="NCBI Taxonomy" id="472694"/>
    <lineage>
        <taxon>Bacteria</taxon>
        <taxon>Pseudomonadati</taxon>
        <taxon>Pseudomonadota</taxon>
        <taxon>Gammaproteobacteria</taxon>
        <taxon>Enterobacterales</taxon>
        <taxon>Erwiniaceae</taxon>
        <taxon>Pantoea</taxon>
    </lineage>
</organism>
<dbReference type="EMBL" id="JABWPM010000050">
    <property type="protein sequence ID" value="NUY99297.1"/>
    <property type="molecule type" value="Genomic_DNA"/>
</dbReference>
<dbReference type="AlphaFoldDB" id="A0A7Y6NIQ2"/>
<proteinExistence type="predicted"/>
<dbReference type="GeneID" id="57348081"/>
<dbReference type="RefSeq" id="WP_069730052.1">
    <property type="nucleotide sequence ID" value="NZ_JABWPE010000051.1"/>
</dbReference>